<evidence type="ECO:0000259" key="1">
    <source>
        <dbReference type="PROSITE" id="PS51186"/>
    </source>
</evidence>
<organism evidence="2 3">
    <name type="scientific">Streptomyces venezuelae</name>
    <dbReference type="NCBI Taxonomy" id="54571"/>
    <lineage>
        <taxon>Bacteria</taxon>
        <taxon>Bacillati</taxon>
        <taxon>Actinomycetota</taxon>
        <taxon>Actinomycetes</taxon>
        <taxon>Kitasatosporales</taxon>
        <taxon>Streptomycetaceae</taxon>
        <taxon>Streptomyces</taxon>
    </lineage>
</organism>
<dbReference type="Proteomes" id="UP000325211">
    <property type="component" value="Chromosome"/>
</dbReference>
<dbReference type="PROSITE" id="PS51186">
    <property type="entry name" value="GNAT"/>
    <property type="match status" value="1"/>
</dbReference>
<feature type="domain" description="N-acetyltransferase" evidence="1">
    <location>
        <begin position="4"/>
        <end position="136"/>
    </location>
</feature>
<dbReference type="InterPro" id="IPR052729">
    <property type="entry name" value="Acyl/Acetyltrans_Enzymes"/>
</dbReference>
<evidence type="ECO:0000313" key="2">
    <source>
        <dbReference type="EMBL" id="QES51640.1"/>
    </source>
</evidence>
<dbReference type="CDD" id="cd04301">
    <property type="entry name" value="NAT_SF"/>
    <property type="match status" value="1"/>
</dbReference>
<sequence>MTEFEISGASAADMALIRDWADEEGWNPGDTDRFAFAVADPEGFLVGRLDGEPVACISAVRYGAGFGFIGFYIARPTFRGQGYGIRMWRAGMERLDGRLVGLDGVVEQQDNYRTSGFRSAWTNMRYEGVPEGAGDESGADRGAGGGVEVVDAASLPFARLAAYDRRFFPEARDAFLAAWTGLPGRTGLAALRDGRIEGLGVIRPSSGAARIGPLYAATPAVAAALIRGLAGRVPGGAVALDVPGANPAAEPLMAELGLAPTFETARMYTGPAPEADLAGLYGVTSLELG</sequence>
<dbReference type="Gene3D" id="3.40.630.30">
    <property type="match status" value="1"/>
</dbReference>
<accession>A0A5P2DAR8</accession>
<dbReference type="InterPro" id="IPR041496">
    <property type="entry name" value="YitH/HolE_GNAT"/>
</dbReference>
<dbReference type="Pfam" id="PF18014">
    <property type="entry name" value="Acetyltransf_18"/>
    <property type="match status" value="1"/>
</dbReference>
<dbReference type="OrthoDB" id="20916at2"/>
<dbReference type="PANTHER" id="PTHR47237">
    <property type="entry name" value="SLL0310 PROTEIN"/>
    <property type="match status" value="1"/>
</dbReference>
<dbReference type="Gene3D" id="3.40.630.90">
    <property type="match status" value="1"/>
</dbReference>
<evidence type="ECO:0000313" key="3">
    <source>
        <dbReference type="Proteomes" id="UP000325211"/>
    </source>
</evidence>
<dbReference type="EMBL" id="CP029190">
    <property type="protein sequence ID" value="QES51640.1"/>
    <property type="molecule type" value="Genomic_DNA"/>
</dbReference>
<dbReference type="InterPro" id="IPR016181">
    <property type="entry name" value="Acyl_CoA_acyltransferase"/>
</dbReference>
<protein>
    <submittedName>
        <fullName evidence="2">GNAT family N-acetyltransferase</fullName>
    </submittedName>
</protein>
<dbReference type="InterPro" id="IPR000182">
    <property type="entry name" value="GNAT_dom"/>
</dbReference>
<gene>
    <name evidence="2" type="ORF">DEJ50_31100</name>
</gene>
<dbReference type="RefSeq" id="WP_150211385.1">
    <property type="nucleotide sequence ID" value="NZ_CP029190.1"/>
</dbReference>
<proteinExistence type="predicted"/>
<reference evidence="2 3" key="1">
    <citation type="submission" date="2018-05" db="EMBL/GenBank/DDBJ databases">
        <title>Streptomyces venezuelae.</title>
        <authorList>
            <person name="Kim W."/>
            <person name="Lee N."/>
            <person name="Cho B.-K."/>
        </authorList>
    </citation>
    <scope>NUCLEOTIDE SEQUENCE [LARGE SCALE GENOMIC DNA]</scope>
    <source>
        <strain evidence="2 3">ATCC 21782</strain>
    </source>
</reference>
<dbReference type="Pfam" id="PF00583">
    <property type="entry name" value="Acetyltransf_1"/>
    <property type="match status" value="1"/>
</dbReference>
<dbReference type="AlphaFoldDB" id="A0A5P2DAR8"/>
<dbReference type="GO" id="GO:0016747">
    <property type="term" value="F:acyltransferase activity, transferring groups other than amino-acyl groups"/>
    <property type="evidence" value="ECO:0007669"/>
    <property type="project" value="InterPro"/>
</dbReference>
<dbReference type="SUPFAM" id="SSF55729">
    <property type="entry name" value="Acyl-CoA N-acyltransferases (Nat)"/>
    <property type="match status" value="1"/>
</dbReference>
<keyword evidence="2" id="KW-0808">Transferase</keyword>
<dbReference type="PANTHER" id="PTHR47237:SF1">
    <property type="entry name" value="SLL0310 PROTEIN"/>
    <property type="match status" value="1"/>
</dbReference>
<name>A0A5P2DAR8_STRVZ</name>